<dbReference type="InterPro" id="IPR001898">
    <property type="entry name" value="SLC13A/DASS"/>
</dbReference>
<dbReference type="EMBL" id="JAKZJU020000001">
    <property type="protein sequence ID" value="MDL2059871.1"/>
    <property type="molecule type" value="Genomic_DNA"/>
</dbReference>
<dbReference type="PIRSF" id="PIRSF002457">
    <property type="entry name" value="DASS"/>
    <property type="match status" value="1"/>
</dbReference>
<dbReference type="PANTHER" id="PTHR42826">
    <property type="entry name" value="DICARBOXYLATE TRANSPORTER 2.1, CHLOROPLASTIC"/>
    <property type="match status" value="1"/>
</dbReference>
<feature type="transmembrane region" description="Helical" evidence="6">
    <location>
        <begin position="14"/>
        <end position="31"/>
    </location>
</feature>
<comment type="caution">
    <text evidence="7">The sequence shown here is derived from an EMBL/GenBank/DDBJ whole genome shotgun (WGS) entry which is preliminary data.</text>
</comment>
<feature type="transmembrane region" description="Helical" evidence="6">
    <location>
        <begin position="450"/>
        <end position="470"/>
    </location>
</feature>
<feature type="transmembrane region" description="Helical" evidence="6">
    <location>
        <begin position="391"/>
        <end position="418"/>
    </location>
</feature>
<gene>
    <name evidence="7" type="ORF">MUN46_008010</name>
</gene>
<protein>
    <submittedName>
        <fullName evidence="7">DASS family sodium-coupled anion symporter</fullName>
    </submittedName>
</protein>
<feature type="transmembrane region" description="Helical" evidence="6">
    <location>
        <begin position="222"/>
        <end position="242"/>
    </location>
</feature>
<keyword evidence="4 6" id="KW-1133">Transmembrane helix</keyword>
<sequence>MTTAASSPARKPEYWRWIVPVAVGLAIWFLPPPSGLDPKAIHMLGLFVGTIVGILCAPLPSGAIMMIALALSYFSGTLTLGQALSGLSSGTVWMIFSAYVLSLGFVQSGLGRRIAYLMLSKFGGSTTGIAYSLGVADLLMAPAMPSVTARSGGIILPVAKSILSVMGSGPGPTGRKIGDYLIMTCFQFTPITGALFLTGMAANPLCAKLAHDALGIDISWGMWLWAALLPALICFAILPHVTRLLLRPTLNKTPEAKQLGRDKLSELGPMTRQEKLVGIGFVIALIGWATTMVTGYNANAIGLGVVAYLLIVGAIAWKDVLAEKAAWDTVIWFGVIISLAGGLTKLGFIKWMSASVAAQLVGADWLAAFVILGFAYIYLHYIFATASGHVAAMYVPFCAVAIGCGAPALMVAVCFGIFSNFMWGITEYAGGPGPIYFGQGYFERPRFYRINFLIVTLNVLLVFVTGLGWWKVIGLY</sequence>
<evidence type="ECO:0000256" key="6">
    <source>
        <dbReference type="SAM" id="Phobius"/>
    </source>
</evidence>
<dbReference type="InterPro" id="IPR030676">
    <property type="entry name" value="CitT-rel"/>
</dbReference>
<evidence type="ECO:0000256" key="3">
    <source>
        <dbReference type="ARBA" id="ARBA00022692"/>
    </source>
</evidence>
<keyword evidence="3 6" id="KW-0812">Transmembrane</keyword>
<feature type="transmembrane region" description="Helical" evidence="6">
    <location>
        <begin position="91"/>
        <end position="110"/>
    </location>
</feature>
<comment type="subcellular location">
    <subcellularLocation>
        <location evidence="1">Membrane</location>
        <topology evidence="1">Multi-pass membrane protein</topology>
    </subcellularLocation>
</comment>
<dbReference type="RefSeq" id="WP_243377147.1">
    <property type="nucleotide sequence ID" value="NZ_JAKZJU020000001.1"/>
</dbReference>
<proteinExistence type="inferred from homology"/>
<dbReference type="Pfam" id="PF00939">
    <property type="entry name" value="Na_sulph_symp"/>
    <property type="match status" value="1"/>
</dbReference>
<dbReference type="Proteomes" id="UP001165481">
    <property type="component" value="Unassembled WGS sequence"/>
</dbReference>
<feature type="transmembrane region" description="Helical" evidence="6">
    <location>
        <begin position="357"/>
        <end position="379"/>
    </location>
</feature>
<evidence type="ECO:0000256" key="5">
    <source>
        <dbReference type="ARBA" id="ARBA00023136"/>
    </source>
</evidence>
<feature type="transmembrane region" description="Helical" evidence="6">
    <location>
        <begin position="300"/>
        <end position="317"/>
    </location>
</feature>
<evidence type="ECO:0000313" key="7">
    <source>
        <dbReference type="EMBL" id="MDL2059871.1"/>
    </source>
</evidence>
<comment type="similarity">
    <text evidence="2">Belongs to the SLC13A/DASS transporter (TC 2.A.47) family. DIT1 subfamily.</text>
</comment>
<organism evidence="7 8">
    <name type="scientific">Mesosutterella faecium</name>
    <dbReference type="NCBI Taxonomy" id="2925194"/>
    <lineage>
        <taxon>Bacteria</taxon>
        <taxon>Pseudomonadati</taxon>
        <taxon>Pseudomonadota</taxon>
        <taxon>Betaproteobacteria</taxon>
        <taxon>Burkholderiales</taxon>
        <taxon>Sutterellaceae</taxon>
        <taxon>Mesosutterella</taxon>
    </lineage>
</organism>
<evidence type="ECO:0000256" key="1">
    <source>
        <dbReference type="ARBA" id="ARBA00004141"/>
    </source>
</evidence>
<dbReference type="NCBIfam" id="TIGR00785">
    <property type="entry name" value="dass"/>
    <property type="match status" value="1"/>
</dbReference>
<keyword evidence="5 6" id="KW-0472">Membrane</keyword>
<evidence type="ECO:0000256" key="2">
    <source>
        <dbReference type="ARBA" id="ARBA00007349"/>
    </source>
</evidence>
<accession>A0ABT7IRD7</accession>
<name>A0ABT7IRD7_9BURK</name>
<evidence type="ECO:0000256" key="4">
    <source>
        <dbReference type="ARBA" id="ARBA00022989"/>
    </source>
</evidence>
<feature type="transmembrane region" description="Helical" evidence="6">
    <location>
        <begin position="276"/>
        <end position="294"/>
    </location>
</feature>
<evidence type="ECO:0000313" key="8">
    <source>
        <dbReference type="Proteomes" id="UP001165481"/>
    </source>
</evidence>
<reference evidence="7" key="1">
    <citation type="submission" date="2023-03" db="EMBL/GenBank/DDBJ databases">
        <title>Mesosutterella sp. nov. isolated from porcine feces.</title>
        <authorList>
            <person name="Yu S."/>
        </authorList>
    </citation>
    <scope>NUCLEOTIDE SEQUENCE</scope>
    <source>
        <strain evidence="7">AGMB02718</strain>
    </source>
</reference>
<keyword evidence="8" id="KW-1185">Reference proteome</keyword>
<feature type="transmembrane region" description="Helical" evidence="6">
    <location>
        <begin position="43"/>
        <end position="71"/>
    </location>
</feature>
<feature type="transmembrane region" description="Helical" evidence="6">
    <location>
        <begin position="180"/>
        <end position="202"/>
    </location>
</feature>
<feature type="transmembrane region" description="Helical" evidence="6">
    <location>
        <begin position="329"/>
        <end position="351"/>
    </location>
</feature>